<dbReference type="InterPro" id="IPR051128">
    <property type="entry name" value="EgtD_Methyltrsf_superfamily"/>
</dbReference>
<evidence type="ECO:0000256" key="2">
    <source>
        <dbReference type="ARBA" id="ARBA00022679"/>
    </source>
</evidence>
<reference evidence="4 6" key="1">
    <citation type="submission" date="2016-11" db="EMBL/GenBank/DDBJ databases">
        <authorList>
            <person name="Jaros S."/>
            <person name="Januszkiewicz K."/>
            <person name="Wedrychowicz H."/>
        </authorList>
    </citation>
    <scope>NUCLEOTIDE SEQUENCE [LARGE SCALE GENOMIC DNA]</scope>
    <source>
        <strain evidence="4 6">DSM 784</strain>
    </source>
</reference>
<name>A0A1K1MNT7_9BACT</name>
<dbReference type="GO" id="GO:0032259">
    <property type="term" value="P:methylation"/>
    <property type="evidence" value="ECO:0007669"/>
    <property type="project" value="UniProtKB-KW"/>
</dbReference>
<dbReference type="InterPro" id="IPR019257">
    <property type="entry name" value="MeTrfase_dom"/>
</dbReference>
<dbReference type="Proteomes" id="UP000183788">
    <property type="component" value="Unassembled WGS sequence"/>
</dbReference>
<dbReference type="PANTHER" id="PTHR43397">
    <property type="entry name" value="ERGOTHIONEINE BIOSYNTHESIS PROTEIN 1"/>
    <property type="match status" value="1"/>
</dbReference>
<reference evidence="5 7" key="2">
    <citation type="submission" date="2023-11" db="EMBL/GenBank/DDBJ databases">
        <title>MicrobeMod: A computational toolkit for identifying prokaryotic methylation and restriction-modification with nanopore sequencing.</title>
        <authorList>
            <person name="Crits-Christoph A."/>
            <person name="Kang S.C."/>
            <person name="Lee H."/>
            <person name="Ostrov N."/>
        </authorList>
    </citation>
    <scope>NUCLEOTIDE SEQUENCE [LARGE SCALE GENOMIC DNA]</scope>
    <source>
        <strain evidence="5 7">ATCC 23090</strain>
    </source>
</reference>
<feature type="domain" description="Histidine-specific methyltransferase SAM-dependent" evidence="3">
    <location>
        <begin position="24"/>
        <end position="329"/>
    </location>
</feature>
<dbReference type="Pfam" id="PF10017">
    <property type="entry name" value="Methyltransf_33"/>
    <property type="match status" value="1"/>
</dbReference>
<dbReference type="InterPro" id="IPR035094">
    <property type="entry name" value="EgtD"/>
</dbReference>
<keyword evidence="2 4" id="KW-0808">Transferase</keyword>
<keyword evidence="1 4" id="KW-0489">Methyltransferase</keyword>
<dbReference type="InterPro" id="IPR017804">
    <property type="entry name" value="MeTrfase_EgtD-like"/>
</dbReference>
<dbReference type="EMBL" id="CP140154">
    <property type="protein sequence ID" value="WQG91530.1"/>
    <property type="molecule type" value="Genomic_DNA"/>
</dbReference>
<dbReference type="PIRSF" id="PIRSF018005">
    <property type="entry name" value="UCP018005"/>
    <property type="match status" value="1"/>
</dbReference>
<dbReference type="STRING" id="1004.SAMN05661012_00742"/>
<dbReference type="GO" id="GO:0052706">
    <property type="term" value="F:L-histidine N(alpha)-methyltransferase activity"/>
    <property type="evidence" value="ECO:0007669"/>
    <property type="project" value="UniProtKB-EC"/>
</dbReference>
<proteinExistence type="predicted"/>
<evidence type="ECO:0000313" key="5">
    <source>
        <dbReference type="EMBL" id="WQG91530.1"/>
    </source>
</evidence>
<dbReference type="NCBIfam" id="TIGR03438">
    <property type="entry name" value="egtD_ergothio"/>
    <property type="match status" value="1"/>
</dbReference>
<protein>
    <submittedName>
        <fullName evidence="4">Dimethylhistidine N-methyltransferase</fullName>
    </submittedName>
    <submittedName>
        <fullName evidence="5">L-histidine N(Alpha)-methyltransferase</fullName>
        <ecNumber evidence="5">2.1.1.44</ecNumber>
    </submittedName>
</protein>
<dbReference type="Proteomes" id="UP001326715">
    <property type="component" value="Chromosome"/>
</dbReference>
<keyword evidence="7" id="KW-1185">Reference proteome</keyword>
<dbReference type="Gene3D" id="3.40.50.150">
    <property type="entry name" value="Vaccinia Virus protein VP39"/>
    <property type="match status" value="1"/>
</dbReference>
<dbReference type="EMBL" id="FPIZ01000002">
    <property type="protein sequence ID" value="SFW24816.1"/>
    <property type="molecule type" value="Genomic_DNA"/>
</dbReference>
<evidence type="ECO:0000313" key="7">
    <source>
        <dbReference type="Proteomes" id="UP001326715"/>
    </source>
</evidence>
<evidence type="ECO:0000256" key="1">
    <source>
        <dbReference type="ARBA" id="ARBA00022603"/>
    </source>
</evidence>
<dbReference type="InterPro" id="IPR029063">
    <property type="entry name" value="SAM-dependent_MTases_sf"/>
</dbReference>
<evidence type="ECO:0000259" key="3">
    <source>
        <dbReference type="Pfam" id="PF10017"/>
    </source>
</evidence>
<dbReference type="RefSeq" id="WP_083571342.1">
    <property type="nucleotide sequence ID" value="NZ_CP139972.1"/>
</dbReference>
<dbReference type="OrthoDB" id="5289726at2"/>
<dbReference type="EC" id="2.1.1.44" evidence="5"/>
<dbReference type="PANTHER" id="PTHR43397:SF1">
    <property type="entry name" value="ERGOTHIONEINE BIOSYNTHESIS PROTEIN 1"/>
    <property type="match status" value="1"/>
</dbReference>
<organism evidence="4 6">
    <name type="scientific">Chitinophaga sancti</name>
    <dbReference type="NCBI Taxonomy" id="1004"/>
    <lineage>
        <taxon>Bacteria</taxon>
        <taxon>Pseudomonadati</taxon>
        <taxon>Bacteroidota</taxon>
        <taxon>Chitinophagia</taxon>
        <taxon>Chitinophagales</taxon>
        <taxon>Chitinophagaceae</taxon>
        <taxon>Chitinophaga</taxon>
    </lineage>
</organism>
<evidence type="ECO:0000313" key="4">
    <source>
        <dbReference type="EMBL" id="SFW24816.1"/>
    </source>
</evidence>
<dbReference type="AlphaFoldDB" id="A0A1K1MNT7"/>
<sequence length="330" mass="37748">MATTSVMNAFTVLTPKQEQLPAFHHDVLQGLHAKDKYLDAKYFYDDNGDRIFQRIMACPEYYPTNCEMEIMREQSAQISALIASLTDTFDVVELGAGDATKSVHLLQELLQVDHSFTYYPIDISANVISQLEQHLPERLPALQVHGLHGEYFEMLRMLQTLSARPKVVLCMGGNIGNFTPAETRKFCRQLRNYLQPGDMLLTGFDLKKHPQIILNAYNDAGGITKEFNLNLLTRINREMEADFDLTKFDHYATYDPGTGACKSYLVSLEDQQVKVLNEVIEFKLHETIYMEISQKYSVDESEKLAIQAGFEPIAHFRDKKGWFVDSLWQA</sequence>
<dbReference type="SUPFAM" id="SSF53335">
    <property type="entry name" value="S-adenosyl-L-methionine-dependent methyltransferases"/>
    <property type="match status" value="1"/>
</dbReference>
<evidence type="ECO:0000313" key="6">
    <source>
        <dbReference type="Proteomes" id="UP000183788"/>
    </source>
</evidence>
<gene>
    <name evidence="5" type="primary">egtD</name>
    <name evidence="4" type="ORF">SAMN05661012_00742</name>
    <name evidence="5" type="ORF">SR876_08455</name>
</gene>
<accession>A0A1K1MNT7</accession>